<evidence type="ECO:0000256" key="2">
    <source>
        <dbReference type="ARBA" id="ARBA00013059"/>
    </source>
</evidence>
<organism evidence="9 10">
    <name type="scientific">Monoraphidium neglectum</name>
    <dbReference type="NCBI Taxonomy" id="145388"/>
    <lineage>
        <taxon>Eukaryota</taxon>
        <taxon>Viridiplantae</taxon>
        <taxon>Chlorophyta</taxon>
        <taxon>core chlorophytes</taxon>
        <taxon>Chlorophyceae</taxon>
        <taxon>CS clade</taxon>
        <taxon>Sphaeropleales</taxon>
        <taxon>Selenastraceae</taxon>
        <taxon>Monoraphidium</taxon>
    </lineage>
</organism>
<comment type="similarity">
    <text evidence="1">Belongs to the aspartokinase family.</text>
</comment>
<feature type="compositionally biased region" description="Gly residues" evidence="7">
    <location>
        <begin position="59"/>
        <end position="68"/>
    </location>
</feature>
<protein>
    <recommendedName>
        <fullName evidence="2">aspartate kinase</fullName>
        <ecNumber evidence="2">2.7.2.4</ecNumber>
    </recommendedName>
</protein>
<dbReference type="Proteomes" id="UP000054498">
    <property type="component" value="Unassembled WGS sequence"/>
</dbReference>
<keyword evidence="10" id="KW-1185">Reference proteome</keyword>
<dbReference type="PANTHER" id="PTHR21499:SF59">
    <property type="entry name" value="ASPARTOKINASE"/>
    <property type="match status" value="1"/>
</dbReference>
<dbReference type="GO" id="GO:0009089">
    <property type="term" value="P:lysine biosynthetic process via diaminopimelate"/>
    <property type="evidence" value="ECO:0007669"/>
    <property type="project" value="TreeGrafter"/>
</dbReference>
<name>A0A0D2M8Q7_9CHLO</name>
<dbReference type="RefSeq" id="XP_013890860.1">
    <property type="nucleotide sequence ID" value="XM_014035406.1"/>
</dbReference>
<keyword evidence="3" id="KW-0547">Nucleotide-binding</keyword>
<dbReference type="EC" id="2.7.2.4" evidence="2"/>
<dbReference type="GO" id="GO:0005829">
    <property type="term" value="C:cytosol"/>
    <property type="evidence" value="ECO:0007669"/>
    <property type="project" value="TreeGrafter"/>
</dbReference>
<feature type="non-terminal residue" evidence="9">
    <location>
        <position position="1"/>
    </location>
</feature>
<evidence type="ECO:0000313" key="10">
    <source>
        <dbReference type="Proteomes" id="UP000054498"/>
    </source>
</evidence>
<dbReference type="InterPro" id="IPR054352">
    <property type="entry name" value="ACT_Aspartokinase"/>
</dbReference>
<evidence type="ECO:0000256" key="5">
    <source>
        <dbReference type="ARBA" id="ARBA00022840"/>
    </source>
</evidence>
<evidence type="ECO:0000256" key="3">
    <source>
        <dbReference type="ARBA" id="ARBA00022741"/>
    </source>
</evidence>
<dbReference type="PANTHER" id="PTHR21499">
    <property type="entry name" value="ASPARTATE KINASE"/>
    <property type="match status" value="1"/>
</dbReference>
<dbReference type="GO" id="GO:0009570">
    <property type="term" value="C:chloroplast stroma"/>
    <property type="evidence" value="ECO:0007669"/>
    <property type="project" value="TreeGrafter"/>
</dbReference>
<evidence type="ECO:0000256" key="4">
    <source>
        <dbReference type="ARBA" id="ARBA00022777"/>
    </source>
</evidence>
<feature type="region of interest" description="Disordered" evidence="7">
    <location>
        <begin position="49"/>
        <end position="68"/>
    </location>
</feature>
<evidence type="ECO:0000313" key="9">
    <source>
        <dbReference type="EMBL" id="KIY91840.1"/>
    </source>
</evidence>
<dbReference type="InterPro" id="IPR045865">
    <property type="entry name" value="ACT-like_dom_sf"/>
</dbReference>
<keyword evidence="5" id="KW-0067">ATP-binding</keyword>
<dbReference type="OrthoDB" id="4323675at2759"/>
<dbReference type="GeneID" id="25733851"/>
<dbReference type="GO" id="GO:0004072">
    <property type="term" value="F:aspartate kinase activity"/>
    <property type="evidence" value="ECO:0007669"/>
    <property type="project" value="UniProtKB-EC"/>
</dbReference>
<evidence type="ECO:0000259" key="8">
    <source>
        <dbReference type="Pfam" id="PF22468"/>
    </source>
</evidence>
<comment type="pathway">
    <text evidence="6">Amino-acid biosynthesis; L-methionine biosynthesis via de novo pathway.</text>
</comment>
<dbReference type="EMBL" id="KK106222">
    <property type="protein sequence ID" value="KIY91840.1"/>
    <property type="molecule type" value="Genomic_DNA"/>
</dbReference>
<dbReference type="CDD" id="cd04892">
    <property type="entry name" value="ACT_AK-like_2"/>
    <property type="match status" value="1"/>
</dbReference>
<dbReference type="SUPFAM" id="SSF55021">
    <property type="entry name" value="ACT-like"/>
    <property type="match status" value="1"/>
</dbReference>
<reference evidence="9 10" key="1">
    <citation type="journal article" date="2013" name="BMC Genomics">
        <title>Reconstruction of the lipid metabolism for the microalga Monoraphidium neglectum from its genome sequence reveals characteristics suitable for biofuel production.</title>
        <authorList>
            <person name="Bogen C."/>
            <person name="Al-Dilaimi A."/>
            <person name="Albersmeier A."/>
            <person name="Wichmann J."/>
            <person name="Grundmann M."/>
            <person name="Rupp O."/>
            <person name="Lauersen K.J."/>
            <person name="Blifernez-Klassen O."/>
            <person name="Kalinowski J."/>
            <person name="Goesmann A."/>
            <person name="Mussgnug J.H."/>
            <person name="Kruse O."/>
        </authorList>
    </citation>
    <scope>NUCLEOTIDE SEQUENCE [LARGE SCALE GENOMIC DNA]</scope>
    <source>
        <strain evidence="9 10">SAG 48.87</strain>
    </source>
</reference>
<evidence type="ECO:0000256" key="1">
    <source>
        <dbReference type="ARBA" id="ARBA00010122"/>
    </source>
</evidence>
<accession>A0A0D2M8Q7</accession>
<proteinExistence type="inferred from homology"/>
<evidence type="ECO:0000256" key="7">
    <source>
        <dbReference type="SAM" id="MobiDB-lite"/>
    </source>
</evidence>
<sequence>AFSVLLREGINVQMMSQGASKVNISLVVDAAEGKRAVRTLHQEFFSAERPAAAPASVGTGNGGNGAAH</sequence>
<gene>
    <name evidence="9" type="ORF">MNEG_16122</name>
</gene>
<dbReference type="GO" id="GO:0005524">
    <property type="term" value="F:ATP binding"/>
    <property type="evidence" value="ECO:0007669"/>
    <property type="project" value="UniProtKB-KW"/>
</dbReference>
<evidence type="ECO:0000256" key="6">
    <source>
        <dbReference type="ARBA" id="ARBA00034478"/>
    </source>
</evidence>
<dbReference type="KEGG" id="mng:MNEG_16122"/>
<dbReference type="AlphaFoldDB" id="A0A0D2M8Q7"/>
<dbReference type="Pfam" id="PF22468">
    <property type="entry name" value="ACT_9"/>
    <property type="match status" value="1"/>
</dbReference>
<feature type="domain" description="Aspartokinase ACT" evidence="8">
    <location>
        <begin position="2"/>
        <end position="44"/>
    </location>
</feature>
<dbReference type="GO" id="GO:0009090">
    <property type="term" value="P:homoserine biosynthetic process"/>
    <property type="evidence" value="ECO:0007669"/>
    <property type="project" value="TreeGrafter"/>
</dbReference>
<dbReference type="STRING" id="145388.A0A0D2M8Q7"/>
<keyword evidence="4" id="KW-0418">Kinase</keyword>
<dbReference type="Gene3D" id="3.30.2130.10">
    <property type="entry name" value="VC0802-like"/>
    <property type="match status" value="1"/>
</dbReference>
<keyword evidence="4" id="KW-0808">Transferase</keyword>